<feature type="domain" description="FecR protein" evidence="2">
    <location>
        <begin position="126"/>
        <end position="216"/>
    </location>
</feature>
<dbReference type="InterPro" id="IPR006860">
    <property type="entry name" value="FecR"/>
</dbReference>
<evidence type="ECO:0000259" key="2">
    <source>
        <dbReference type="Pfam" id="PF04773"/>
    </source>
</evidence>
<dbReference type="InterPro" id="IPR012373">
    <property type="entry name" value="Ferrdict_sens_TM"/>
</dbReference>
<keyword evidence="1" id="KW-0812">Transmembrane</keyword>
<dbReference type="OrthoDB" id="7492241at2"/>
<sequence>MAKTGGHGEAEETLRIAAADWRARMTGPDAALSRLEFERWRARDPRHREAYARIERADTLASAMRHSDTARHRSLSRARSFASRPRPVFYGIAAAALVVLSVTSAIIVSSRPFSDPGAMAAKNGNYSTRIGQIRQQRLTDGSTMILDTNSRVDVALSDTARAVRLLSGRARFDVAHDAARPFIVEAAGHAVTAKGTVFDVFIDRGSLRVDLLRGKVDVTQAAAGAAHMIAGQTLRTTTPRTPATIAPLRKGEDQWTSGMLGFDKTPLADLLEQTNRYSKTKIRLAEPNLGSLLVTGAFRPLPINQLAAGIAAAFSLRADHTPNGDIVLRRG</sequence>
<dbReference type="PANTHER" id="PTHR30273:SF2">
    <property type="entry name" value="PROTEIN FECR"/>
    <property type="match status" value="1"/>
</dbReference>
<keyword evidence="1" id="KW-0472">Membrane</keyword>
<keyword evidence="5" id="KW-1185">Reference proteome</keyword>
<feature type="transmembrane region" description="Helical" evidence="1">
    <location>
        <begin position="87"/>
        <end position="108"/>
    </location>
</feature>
<evidence type="ECO:0000313" key="4">
    <source>
        <dbReference type="EMBL" id="TPG52236.1"/>
    </source>
</evidence>
<dbReference type="Gene3D" id="3.55.50.30">
    <property type="match status" value="1"/>
</dbReference>
<dbReference type="AlphaFoldDB" id="A0A502FSZ0"/>
<comment type="caution">
    <text evidence="4">The sequence shown here is derived from an EMBL/GenBank/DDBJ whole genome shotgun (WGS) entry which is preliminary data.</text>
</comment>
<dbReference type="Pfam" id="PF16220">
    <property type="entry name" value="DUF4880"/>
    <property type="match status" value="1"/>
</dbReference>
<proteinExistence type="predicted"/>
<dbReference type="RefSeq" id="WP_140851308.1">
    <property type="nucleotide sequence ID" value="NZ_RCZC01000004.1"/>
</dbReference>
<feature type="domain" description="FecR N-terminal" evidence="3">
    <location>
        <begin position="17"/>
        <end position="56"/>
    </location>
</feature>
<dbReference type="EMBL" id="RCZC01000004">
    <property type="protein sequence ID" value="TPG52236.1"/>
    <property type="molecule type" value="Genomic_DNA"/>
</dbReference>
<dbReference type="InterPro" id="IPR032623">
    <property type="entry name" value="FecR_N"/>
</dbReference>
<name>A0A502FSZ0_9SPHN</name>
<reference evidence="4 5" key="1">
    <citation type="journal article" date="2019" name="Environ. Microbiol.">
        <title>Species interactions and distinct microbial communities in high Arctic permafrost affected cryosols are associated with the CH4 and CO2 gas fluxes.</title>
        <authorList>
            <person name="Altshuler I."/>
            <person name="Hamel J."/>
            <person name="Turney S."/>
            <person name="Magnuson E."/>
            <person name="Levesque R."/>
            <person name="Greer C."/>
            <person name="Whyte L.G."/>
        </authorList>
    </citation>
    <scope>NUCLEOTIDE SEQUENCE [LARGE SCALE GENOMIC DNA]</scope>
    <source>
        <strain evidence="4 5">E6.1</strain>
    </source>
</reference>
<dbReference type="Proteomes" id="UP000319931">
    <property type="component" value="Unassembled WGS sequence"/>
</dbReference>
<evidence type="ECO:0000313" key="5">
    <source>
        <dbReference type="Proteomes" id="UP000319931"/>
    </source>
</evidence>
<dbReference type="Gene3D" id="2.60.120.1440">
    <property type="match status" value="1"/>
</dbReference>
<dbReference type="PIRSF" id="PIRSF018266">
    <property type="entry name" value="FecR"/>
    <property type="match status" value="1"/>
</dbReference>
<dbReference type="PANTHER" id="PTHR30273">
    <property type="entry name" value="PERIPLASMIC SIGNAL SENSOR AND SIGMA FACTOR ACTIVATOR FECR-RELATED"/>
    <property type="match status" value="1"/>
</dbReference>
<evidence type="ECO:0000256" key="1">
    <source>
        <dbReference type="SAM" id="Phobius"/>
    </source>
</evidence>
<organism evidence="4 5">
    <name type="scientific">Sphingomonas glacialis</name>
    <dbReference type="NCBI Taxonomy" id="658225"/>
    <lineage>
        <taxon>Bacteria</taxon>
        <taxon>Pseudomonadati</taxon>
        <taxon>Pseudomonadota</taxon>
        <taxon>Alphaproteobacteria</taxon>
        <taxon>Sphingomonadales</taxon>
        <taxon>Sphingomonadaceae</taxon>
        <taxon>Sphingomonas</taxon>
    </lineage>
</organism>
<evidence type="ECO:0000259" key="3">
    <source>
        <dbReference type="Pfam" id="PF16220"/>
    </source>
</evidence>
<dbReference type="GO" id="GO:0016989">
    <property type="term" value="F:sigma factor antagonist activity"/>
    <property type="evidence" value="ECO:0007669"/>
    <property type="project" value="TreeGrafter"/>
</dbReference>
<gene>
    <name evidence="4" type="ORF">EAH76_16230</name>
</gene>
<accession>A0A502FSZ0</accession>
<dbReference type="Pfam" id="PF04773">
    <property type="entry name" value="FecR"/>
    <property type="match status" value="1"/>
</dbReference>
<protein>
    <submittedName>
        <fullName evidence="4">DUF4880 domain-containing protein</fullName>
    </submittedName>
</protein>
<keyword evidence="1" id="KW-1133">Transmembrane helix</keyword>